<accession>A0A2M4D5W9</accession>
<organism evidence="1">
    <name type="scientific">Anopheles darlingi</name>
    <name type="common">Mosquito</name>
    <dbReference type="NCBI Taxonomy" id="43151"/>
    <lineage>
        <taxon>Eukaryota</taxon>
        <taxon>Metazoa</taxon>
        <taxon>Ecdysozoa</taxon>
        <taxon>Arthropoda</taxon>
        <taxon>Hexapoda</taxon>
        <taxon>Insecta</taxon>
        <taxon>Pterygota</taxon>
        <taxon>Neoptera</taxon>
        <taxon>Endopterygota</taxon>
        <taxon>Diptera</taxon>
        <taxon>Nematocera</taxon>
        <taxon>Culicoidea</taxon>
        <taxon>Culicidae</taxon>
        <taxon>Anophelinae</taxon>
        <taxon>Anopheles</taxon>
    </lineage>
</organism>
<evidence type="ECO:0000313" key="1">
    <source>
        <dbReference type="EMBL" id="MBW72984.1"/>
    </source>
</evidence>
<reference evidence="1" key="1">
    <citation type="submission" date="2018-01" db="EMBL/GenBank/DDBJ databases">
        <title>An insight into the sialome of Amazonian anophelines.</title>
        <authorList>
            <person name="Ribeiro J.M."/>
            <person name="Scarpassa V."/>
            <person name="Calvo E."/>
        </authorList>
    </citation>
    <scope>NUCLEOTIDE SEQUENCE</scope>
</reference>
<dbReference type="EMBL" id="GGFL01008806">
    <property type="protein sequence ID" value="MBW72984.1"/>
    <property type="molecule type" value="Transcribed_RNA"/>
</dbReference>
<name>A0A2M4D5W9_ANODA</name>
<protein>
    <submittedName>
        <fullName evidence="1">Putative secreted protein</fullName>
    </submittedName>
</protein>
<proteinExistence type="predicted"/>
<dbReference type="AlphaFoldDB" id="A0A2M4D5W9"/>
<sequence length="67" mass="7379">MRESQLPSFSICLSLALSLSLSLSPLPYLWYAFGSLSPIVVGFDGWRELVHRAPGPMGRGLIDFDLP</sequence>